<dbReference type="Pfam" id="PF04536">
    <property type="entry name" value="TPM_phosphatase"/>
    <property type="match status" value="1"/>
</dbReference>
<dbReference type="PANTHER" id="PTHR33748">
    <property type="entry name" value="PROTEIN CBG04600"/>
    <property type="match status" value="1"/>
</dbReference>
<feature type="compositionally biased region" description="Gly residues" evidence="6">
    <location>
        <begin position="283"/>
        <end position="298"/>
    </location>
</feature>
<dbReference type="SMART" id="SM00184">
    <property type="entry name" value="RING"/>
    <property type="match status" value="1"/>
</dbReference>
<evidence type="ECO:0000256" key="2">
    <source>
        <dbReference type="ARBA" id="ARBA00022771"/>
    </source>
</evidence>
<feature type="region of interest" description="Disordered" evidence="6">
    <location>
        <begin position="275"/>
        <end position="298"/>
    </location>
</feature>
<dbReference type="PANTHER" id="PTHR33748:SF5">
    <property type="entry name" value="GROUND-LIKE DOMAIN-CONTAINING PROTEIN"/>
    <property type="match status" value="1"/>
</dbReference>
<protein>
    <recommendedName>
        <fullName evidence="8">RING-type domain-containing protein</fullName>
    </recommendedName>
</protein>
<dbReference type="Gene3D" id="3.10.310.50">
    <property type="match status" value="1"/>
</dbReference>
<keyword evidence="2 4" id="KW-0863">Zinc-finger</keyword>
<evidence type="ECO:0000256" key="3">
    <source>
        <dbReference type="ARBA" id="ARBA00022833"/>
    </source>
</evidence>
<keyword evidence="7" id="KW-1133">Transmembrane helix</keyword>
<dbReference type="Pfam" id="PF13639">
    <property type="entry name" value="zf-RING_2"/>
    <property type="match status" value="1"/>
</dbReference>
<gene>
    <name evidence="9" type="ORF">CCAE0312_LOCUS9773</name>
</gene>
<dbReference type="SUPFAM" id="SSF57850">
    <property type="entry name" value="RING/U-box"/>
    <property type="match status" value="1"/>
</dbReference>
<dbReference type="InterPro" id="IPR013083">
    <property type="entry name" value="Znf_RING/FYVE/PHD"/>
</dbReference>
<evidence type="ECO:0000313" key="9">
    <source>
        <dbReference type="EMBL" id="CAD9237674.1"/>
    </source>
</evidence>
<keyword evidence="1" id="KW-0479">Metal-binding</keyword>
<feature type="domain" description="RING-type" evidence="8">
    <location>
        <begin position="154"/>
        <end position="195"/>
    </location>
</feature>
<proteinExistence type="predicted"/>
<evidence type="ECO:0000256" key="6">
    <source>
        <dbReference type="SAM" id="MobiDB-lite"/>
    </source>
</evidence>
<name>A0A7S1XHJ2_9RHOD</name>
<evidence type="ECO:0000256" key="1">
    <source>
        <dbReference type="ARBA" id="ARBA00022723"/>
    </source>
</evidence>
<sequence length="298" mass="32813">MASGETAAGFARAVHDGWRVGDAECQNGVVLFLSLEDRQMYISTGRGANMVLTDEKVQDVLASMRSRLRMGEVDAALENGVNLIGLVLAGQAIHFRDDAAGGSWMVGLFLIAVTGLFVWAWSKRNRYQECERRIRQLQEDKDLAKSNAYKQTSCPICFSSWLETTSTAVLECGHKFCEECISQWAKKSNSCPICRKPIVHGDVNRAGSETRLQSMDQYGPEMNFRLNRLHDMYPDYVTQSMINRWRDPCYQGSMISDQDFVALAPQVRDSARVSGSRGAFSSFGGGSSSGGGGGGSSW</sequence>
<keyword evidence="7" id="KW-0472">Membrane</keyword>
<evidence type="ECO:0000256" key="4">
    <source>
        <dbReference type="PROSITE-ProRule" id="PRU00175"/>
    </source>
</evidence>
<dbReference type="Gene3D" id="3.30.40.10">
    <property type="entry name" value="Zinc/RING finger domain, C3HC4 (zinc finger)"/>
    <property type="match status" value="1"/>
</dbReference>
<feature type="transmembrane region" description="Helical" evidence="7">
    <location>
        <begin position="101"/>
        <end position="122"/>
    </location>
</feature>
<dbReference type="EMBL" id="HBGH01017630">
    <property type="protein sequence ID" value="CAD9237674.1"/>
    <property type="molecule type" value="Transcribed_RNA"/>
</dbReference>
<dbReference type="AlphaFoldDB" id="A0A7S1XHJ2"/>
<keyword evidence="3" id="KW-0862">Zinc</keyword>
<dbReference type="InterPro" id="IPR001841">
    <property type="entry name" value="Znf_RING"/>
</dbReference>
<evidence type="ECO:0000259" key="8">
    <source>
        <dbReference type="PROSITE" id="PS50089"/>
    </source>
</evidence>
<dbReference type="GO" id="GO:0016020">
    <property type="term" value="C:membrane"/>
    <property type="evidence" value="ECO:0007669"/>
    <property type="project" value="TreeGrafter"/>
</dbReference>
<dbReference type="PROSITE" id="PS00518">
    <property type="entry name" value="ZF_RING_1"/>
    <property type="match status" value="1"/>
</dbReference>
<dbReference type="InterPro" id="IPR017907">
    <property type="entry name" value="Znf_RING_CS"/>
</dbReference>
<dbReference type="GO" id="GO:0008270">
    <property type="term" value="F:zinc ion binding"/>
    <property type="evidence" value="ECO:0007669"/>
    <property type="project" value="UniProtKB-KW"/>
</dbReference>
<accession>A0A7S1XHJ2</accession>
<evidence type="ECO:0000256" key="5">
    <source>
        <dbReference type="SAM" id="Coils"/>
    </source>
</evidence>
<dbReference type="PROSITE" id="PS50089">
    <property type="entry name" value="ZF_RING_2"/>
    <property type="match status" value="1"/>
</dbReference>
<keyword evidence="5" id="KW-0175">Coiled coil</keyword>
<dbReference type="InterPro" id="IPR007621">
    <property type="entry name" value="TPM_dom"/>
</dbReference>
<keyword evidence="7" id="KW-0812">Transmembrane</keyword>
<reference evidence="9" key="1">
    <citation type="submission" date="2021-01" db="EMBL/GenBank/DDBJ databases">
        <authorList>
            <person name="Corre E."/>
            <person name="Pelletier E."/>
            <person name="Niang G."/>
            <person name="Scheremetjew M."/>
            <person name="Finn R."/>
            <person name="Kale V."/>
            <person name="Holt S."/>
            <person name="Cochrane G."/>
            <person name="Meng A."/>
            <person name="Brown T."/>
            <person name="Cohen L."/>
        </authorList>
    </citation>
    <scope>NUCLEOTIDE SEQUENCE</scope>
    <source>
        <strain evidence="9">SAG 36.94</strain>
    </source>
</reference>
<organism evidence="9">
    <name type="scientific">Compsopogon caeruleus</name>
    <dbReference type="NCBI Taxonomy" id="31354"/>
    <lineage>
        <taxon>Eukaryota</taxon>
        <taxon>Rhodophyta</taxon>
        <taxon>Compsopogonophyceae</taxon>
        <taxon>Compsopogonales</taxon>
        <taxon>Compsopogonaceae</taxon>
        <taxon>Compsopogon</taxon>
    </lineage>
</organism>
<feature type="coiled-coil region" evidence="5">
    <location>
        <begin position="120"/>
        <end position="147"/>
    </location>
</feature>
<evidence type="ECO:0000256" key="7">
    <source>
        <dbReference type="SAM" id="Phobius"/>
    </source>
</evidence>